<dbReference type="Proteomes" id="UP000193642">
    <property type="component" value="Unassembled WGS sequence"/>
</dbReference>
<evidence type="ECO:0008006" key="3">
    <source>
        <dbReference type="Google" id="ProtNLM"/>
    </source>
</evidence>
<sequence length="145" mass="16918">LSLSHIRALKIRMMDVGRLKGMELSSVAIAMVYFEKLVFKNFATRANRRLIASAKVNDIKEFKYNELLEVRVPVNLYFQFAVYAALEFNLYIPIWQVMPHLERIIEASPRKFLLYSTGSFLIRFIKGYKSLDDYLQGATFFQGFS</sequence>
<evidence type="ECO:0000313" key="2">
    <source>
        <dbReference type="Proteomes" id="UP000193642"/>
    </source>
</evidence>
<evidence type="ECO:0000313" key="1">
    <source>
        <dbReference type="EMBL" id="ORY47234.1"/>
    </source>
</evidence>
<protein>
    <recommendedName>
        <fullName evidence="3">Cyclin N-terminal domain-containing protein</fullName>
    </recommendedName>
</protein>
<dbReference type="STRING" id="329046.A0A1Y2CK51"/>
<proteinExistence type="predicted"/>
<dbReference type="PANTHER" id="PTHR22896:SF0">
    <property type="entry name" value="CYCLIN N-TERMINAL DOMAIN-CONTAINING PROTEIN"/>
    <property type="match status" value="1"/>
</dbReference>
<dbReference type="OrthoDB" id="5353095at2759"/>
<feature type="non-terminal residue" evidence="1">
    <location>
        <position position="1"/>
    </location>
</feature>
<dbReference type="GO" id="GO:0051726">
    <property type="term" value="P:regulation of cell cycle"/>
    <property type="evidence" value="ECO:0007669"/>
    <property type="project" value="InterPro"/>
</dbReference>
<name>A0A1Y2CK51_9FUNG</name>
<accession>A0A1Y2CK51</accession>
<dbReference type="InterPro" id="IPR012388">
    <property type="entry name" value="CABLES1/2"/>
</dbReference>
<dbReference type="PANTHER" id="PTHR22896">
    <property type="entry name" value="CDK5 AND ABL1 ENZYME SUBSTRATE 1"/>
    <property type="match status" value="1"/>
</dbReference>
<dbReference type="AlphaFoldDB" id="A0A1Y2CK51"/>
<comment type="caution">
    <text evidence="1">The sequence shown here is derived from an EMBL/GenBank/DDBJ whole genome shotgun (WGS) entry which is preliminary data.</text>
</comment>
<reference evidence="1 2" key="1">
    <citation type="submission" date="2016-07" db="EMBL/GenBank/DDBJ databases">
        <title>Pervasive Adenine N6-methylation of Active Genes in Fungi.</title>
        <authorList>
            <consortium name="DOE Joint Genome Institute"/>
            <person name="Mondo S.J."/>
            <person name="Dannebaum R.O."/>
            <person name="Kuo R.C."/>
            <person name="Labutti K."/>
            <person name="Haridas S."/>
            <person name="Kuo A."/>
            <person name="Salamov A."/>
            <person name="Ahrendt S.R."/>
            <person name="Lipzen A."/>
            <person name="Sullivan W."/>
            <person name="Andreopoulos W.B."/>
            <person name="Clum A."/>
            <person name="Lindquist E."/>
            <person name="Daum C."/>
            <person name="Ramamoorthy G.K."/>
            <person name="Gryganskyi A."/>
            <person name="Culley D."/>
            <person name="Magnuson J.K."/>
            <person name="James T.Y."/>
            <person name="O'Malley M.A."/>
            <person name="Stajich J.E."/>
            <person name="Spatafora J.W."/>
            <person name="Visel A."/>
            <person name="Grigoriev I.V."/>
        </authorList>
    </citation>
    <scope>NUCLEOTIDE SEQUENCE [LARGE SCALE GENOMIC DNA]</scope>
    <source>
        <strain evidence="1 2">JEL800</strain>
    </source>
</reference>
<keyword evidence="2" id="KW-1185">Reference proteome</keyword>
<organism evidence="1 2">
    <name type="scientific">Rhizoclosmatium globosum</name>
    <dbReference type="NCBI Taxonomy" id="329046"/>
    <lineage>
        <taxon>Eukaryota</taxon>
        <taxon>Fungi</taxon>
        <taxon>Fungi incertae sedis</taxon>
        <taxon>Chytridiomycota</taxon>
        <taxon>Chytridiomycota incertae sedis</taxon>
        <taxon>Chytridiomycetes</taxon>
        <taxon>Chytridiales</taxon>
        <taxon>Chytriomycetaceae</taxon>
        <taxon>Rhizoclosmatium</taxon>
    </lineage>
</organism>
<dbReference type="EMBL" id="MCGO01000014">
    <property type="protein sequence ID" value="ORY47234.1"/>
    <property type="molecule type" value="Genomic_DNA"/>
</dbReference>
<gene>
    <name evidence="1" type="ORF">BCR33DRAFT_658316</name>
</gene>